<evidence type="ECO:0000256" key="1">
    <source>
        <dbReference type="SAM" id="MobiDB-lite"/>
    </source>
</evidence>
<dbReference type="KEGG" id="bgh:BDBG_02535"/>
<evidence type="ECO:0000313" key="3">
    <source>
        <dbReference type="Proteomes" id="UP000002038"/>
    </source>
</evidence>
<name>A0A179UE96_BLAGS</name>
<reference evidence="3" key="1">
    <citation type="journal article" date="2015" name="PLoS Genet.">
        <title>The dynamic genome and transcriptome of the human fungal pathogen Blastomyces and close relative Emmonsia.</title>
        <authorList>
            <person name="Munoz J.F."/>
            <person name="Gauthier G.M."/>
            <person name="Desjardins C.A."/>
            <person name="Gallo J.E."/>
            <person name="Holder J."/>
            <person name="Sullivan T.D."/>
            <person name="Marty A.J."/>
            <person name="Carmen J.C."/>
            <person name="Chen Z."/>
            <person name="Ding L."/>
            <person name="Gujja S."/>
            <person name="Magrini V."/>
            <person name="Misas E."/>
            <person name="Mitreva M."/>
            <person name="Priest M."/>
            <person name="Saif S."/>
            <person name="Whiston E.A."/>
            <person name="Young S."/>
            <person name="Zeng Q."/>
            <person name="Goldman W.E."/>
            <person name="Mardis E.R."/>
            <person name="Taylor J.W."/>
            <person name="McEwen J.G."/>
            <person name="Clay O.K."/>
            <person name="Klein B.S."/>
            <person name="Cuomo C.A."/>
        </authorList>
    </citation>
    <scope>NUCLEOTIDE SEQUENCE [LARGE SCALE GENOMIC DNA]</scope>
    <source>
        <strain evidence="3">SLH14081</strain>
    </source>
</reference>
<dbReference type="VEuPathDB" id="FungiDB:BDBG_02535"/>
<organism evidence="2 3">
    <name type="scientific">Blastomyces gilchristii (strain SLH14081)</name>
    <name type="common">Blastomyces dermatitidis</name>
    <dbReference type="NCBI Taxonomy" id="559298"/>
    <lineage>
        <taxon>Eukaryota</taxon>
        <taxon>Fungi</taxon>
        <taxon>Dikarya</taxon>
        <taxon>Ascomycota</taxon>
        <taxon>Pezizomycotina</taxon>
        <taxon>Eurotiomycetes</taxon>
        <taxon>Eurotiomycetidae</taxon>
        <taxon>Onygenales</taxon>
        <taxon>Ajellomycetaceae</taxon>
        <taxon>Blastomyces</taxon>
    </lineage>
</organism>
<feature type="region of interest" description="Disordered" evidence="1">
    <location>
        <begin position="1"/>
        <end position="42"/>
    </location>
</feature>
<dbReference type="GeneID" id="8510264"/>
<dbReference type="AlphaFoldDB" id="A0A179UE96"/>
<gene>
    <name evidence="2" type="ORF">BDBG_02535</name>
</gene>
<dbReference type="RefSeq" id="XP_002627864.2">
    <property type="nucleotide sequence ID" value="XM_002627818.2"/>
</dbReference>
<feature type="compositionally biased region" description="Polar residues" evidence="1">
    <location>
        <begin position="21"/>
        <end position="30"/>
    </location>
</feature>
<sequence>MAASGNTLKLKFTEDKKQNHSLKNSGNQVSDGRYQRRDNRAYGGRGDLTYKFESLWRGRRLGDEGRSGRSFSTFGRRWSVPVSRATASTFDDEDEDDDEDEEEKEVAAGTGSMFSNWATFLLRMAIWASFSCRSCLRVLVVTS</sequence>
<feature type="region of interest" description="Disordered" evidence="1">
    <location>
        <begin position="85"/>
        <end position="108"/>
    </location>
</feature>
<accession>A0A179UE96</accession>
<feature type="compositionally biased region" description="Acidic residues" evidence="1">
    <location>
        <begin position="90"/>
        <end position="104"/>
    </location>
</feature>
<keyword evidence="3" id="KW-1185">Reference proteome</keyword>
<dbReference type="Proteomes" id="UP000002038">
    <property type="component" value="Unassembled WGS sequence"/>
</dbReference>
<dbReference type="EMBL" id="GG657450">
    <property type="protein sequence ID" value="OAT06294.1"/>
    <property type="molecule type" value="Genomic_DNA"/>
</dbReference>
<evidence type="ECO:0000313" key="2">
    <source>
        <dbReference type="EMBL" id="OAT06294.1"/>
    </source>
</evidence>
<proteinExistence type="predicted"/>
<protein>
    <submittedName>
        <fullName evidence="2">Uncharacterized protein</fullName>
    </submittedName>
</protein>